<reference evidence="2 3" key="1">
    <citation type="submission" date="2020-08" db="EMBL/GenBank/DDBJ databases">
        <title>Genomic Encyclopedia of Type Strains, Phase IV (KMG-IV): sequencing the most valuable type-strain genomes for metagenomic binning, comparative biology and taxonomic classification.</title>
        <authorList>
            <person name="Goeker M."/>
        </authorList>
    </citation>
    <scope>NUCLEOTIDE SEQUENCE [LARGE SCALE GENOMIC DNA]</scope>
    <source>
        <strain evidence="2 3">DSM 25481</strain>
    </source>
</reference>
<dbReference type="EMBL" id="JACIDR010000007">
    <property type="protein sequence ID" value="MBB3974582.1"/>
    <property type="molecule type" value="Genomic_DNA"/>
</dbReference>
<dbReference type="SUPFAM" id="SSF50090">
    <property type="entry name" value="Electron transport accessory proteins"/>
    <property type="match status" value="1"/>
</dbReference>
<dbReference type="InterPro" id="IPR008990">
    <property type="entry name" value="Elect_transpt_acc-like_dom_sf"/>
</dbReference>
<evidence type="ECO:0000313" key="2">
    <source>
        <dbReference type="EMBL" id="MBB3974582.1"/>
    </source>
</evidence>
<keyword evidence="2" id="KW-0456">Lyase</keyword>
<dbReference type="RefSeq" id="WP_183396439.1">
    <property type="nucleotide sequence ID" value="NZ_JACIDR010000007.1"/>
</dbReference>
<dbReference type="Gene3D" id="2.30.30.50">
    <property type="match status" value="1"/>
</dbReference>
<comment type="caution">
    <text evidence="2">The sequence shown here is derived from an EMBL/GenBank/DDBJ whole genome shotgun (WGS) entry which is preliminary data.</text>
</comment>
<feature type="domain" description="Nitrile hydratase beta subunit" evidence="1">
    <location>
        <begin position="2"/>
        <end position="92"/>
    </location>
</feature>
<organism evidence="2 3">
    <name type="scientific">Hansschlegelia beijingensis</name>
    <dbReference type="NCBI Taxonomy" id="1133344"/>
    <lineage>
        <taxon>Bacteria</taxon>
        <taxon>Pseudomonadati</taxon>
        <taxon>Pseudomonadota</taxon>
        <taxon>Alphaproteobacteria</taxon>
        <taxon>Hyphomicrobiales</taxon>
        <taxon>Methylopilaceae</taxon>
        <taxon>Hansschlegelia</taxon>
    </lineage>
</organism>
<protein>
    <submittedName>
        <fullName evidence="2">Nitrile hydratase</fullName>
        <ecNumber evidence="2">4.2.1.84</ecNumber>
    </submittedName>
</protein>
<gene>
    <name evidence="2" type="ORF">GGR24_003269</name>
</gene>
<keyword evidence="3" id="KW-1185">Reference proteome</keyword>
<dbReference type="EC" id="4.2.1.84" evidence="2"/>
<dbReference type="GO" id="GO:0018822">
    <property type="term" value="F:nitrile hydratase activity"/>
    <property type="evidence" value="ECO:0007669"/>
    <property type="project" value="UniProtKB-EC"/>
</dbReference>
<dbReference type="Proteomes" id="UP000528964">
    <property type="component" value="Unassembled WGS sequence"/>
</dbReference>
<name>A0A7W6GGZ0_9HYPH</name>
<evidence type="ECO:0000259" key="1">
    <source>
        <dbReference type="Pfam" id="PF02211"/>
    </source>
</evidence>
<dbReference type="Pfam" id="PF02211">
    <property type="entry name" value="NHase_beta_C"/>
    <property type="match status" value="1"/>
</dbReference>
<dbReference type="AlphaFoldDB" id="A0A7W6GGZ0"/>
<accession>A0A7W6GGZ0</accession>
<dbReference type="InterPro" id="IPR024690">
    <property type="entry name" value="CN_hydtase_beta_dom_C"/>
</dbReference>
<evidence type="ECO:0000313" key="3">
    <source>
        <dbReference type="Proteomes" id="UP000528964"/>
    </source>
</evidence>
<sequence>MRPRFDAGDRVSVLELGKPGHVRTPFYVRRREGVVLHRCGSYLNPEELSVGKVCGPVVPLYRVGFAMTDLWDDYRGSPADMLCLELYDHWLAPAAAAPLDGEPARDDEAFEHGGRP</sequence>
<proteinExistence type="predicted"/>